<evidence type="ECO:0000313" key="1">
    <source>
        <dbReference type="EnsemblMetazoa" id="MESCA007274-PA"/>
    </source>
</evidence>
<evidence type="ECO:0000313" key="2">
    <source>
        <dbReference type="Proteomes" id="UP000015102"/>
    </source>
</evidence>
<proteinExistence type="predicted"/>
<organism evidence="1 2">
    <name type="scientific">Megaselia scalaris</name>
    <name type="common">Humpbacked fly</name>
    <name type="synonym">Phora scalaris</name>
    <dbReference type="NCBI Taxonomy" id="36166"/>
    <lineage>
        <taxon>Eukaryota</taxon>
        <taxon>Metazoa</taxon>
        <taxon>Ecdysozoa</taxon>
        <taxon>Arthropoda</taxon>
        <taxon>Hexapoda</taxon>
        <taxon>Insecta</taxon>
        <taxon>Pterygota</taxon>
        <taxon>Neoptera</taxon>
        <taxon>Endopterygota</taxon>
        <taxon>Diptera</taxon>
        <taxon>Brachycera</taxon>
        <taxon>Muscomorpha</taxon>
        <taxon>Platypezoidea</taxon>
        <taxon>Phoridae</taxon>
        <taxon>Megaseliini</taxon>
        <taxon>Megaselia</taxon>
    </lineage>
</organism>
<dbReference type="EnsemblMetazoa" id="MESCA007274-RA">
    <property type="protein sequence ID" value="MESCA007274-PA"/>
    <property type="gene ID" value="MESCA007274"/>
</dbReference>
<reference evidence="1" key="2">
    <citation type="submission" date="2015-06" db="UniProtKB">
        <authorList>
            <consortium name="EnsemblMetazoa"/>
        </authorList>
    </citation>
    <scope>IDENTIFICATION</scope>
</reference>
<name>T1GU66_MEGSC</name>
<dbReference type="EMBL" id="CAQQ02171665">
    <property type="status" value="NOT_ANNOTATED_CDS"/>
    <property type="molecule type" value="Genomic_DNA"/>
</dbReference>
<protein>
    <submittedName>
        <fullName evidence="1">Uncharacterized protein</fullName>
    </submittedName>
</protein>
<dbReference type="EMBL" id="CAQQ02171664">
    <property type="status" value="NOT_ANNOTATED_CDS"/>
    <property type="molecule type" value="Genomic_DNA"/>
</dbReference>
<accession>T1GU66</accession>
<reference evidence="2" key="1">
    <citation type="submission" date="2013-02" db="EMBL/GenBank/DDBJ databases">
        <authorList>
            <person name="Hughes D."/>
        </authorList>
    </citation>
    <scope>NUCLEOTIDE SEQUENCE</scope>
    <source>
        <strain>Durham</strain>
        <strain evidence="2">NC isolate 2 -- Noor lab</strain>
    </source>
</reference>
<dbReference type="EMBL" id="CAQQ02171663">
    <property type="status" value="NOT_ANNOTATED_CDS"/>
    <property type="molecule type" value="Genomic_DNA"/>
</dbReference>
<dbReference type="AlphaFoldDB" id="T1GU66"/>
<sequence>MTNSKFFFRIGIDIVATLIPTYQVASSKLQVAALFTKKLLDGYLDGGTMNAIKLSLRNIGFMNSIFIAYDI</sequence>
<dbReference type="Proteomes" id="UP000015102">
    <property type="component" value="Unassembled WGS sequence"/>
</dbReference>
<keyword evidence="2" id="KW-1185">Reference proteome</keyword>
<dbReference type="HOGENOM" id="CLU_2742961_0_0_1"/>